<sequence length="421" mass="46194">MLDPPRLEVAASIKLCRQAGIRVIMITGDNKGTAVAICRRIGIFGEEDDVEALAFTGREFDELSPAEQVDAVTNARCFARVEPSHKSKIVEILQGMDEITAMTGDGVNDAPALKKAEIGIAMGSGTAVAKSASEMVLADDNFSSIVAAVEEGRAIYNNMKHIFLTAALGFPEALIPVQLLWVNLVTDGLPATALGFNPPDLDIMEKPPRNAKEALISGWLFFRYLAIGSTVGAAAWWFVLSEDGPQVSLYHLCAADNPDFEGLDCEVFESPYPMTMALSVLVTIEMCNALNSLSENQSLLRMPPWENVWLLGAICLSMSLHFLILYVEPLPVIFQITPLDTTQWMMVLKISLPVILLDEVLKFVARNFLDFGNERTEKPTPRSGCSLACLEGISWPFVFVSLPLVLWIYSFDTNVTAMLWP</sequence>
<comment type="subcellular location">
    <subcellularLocation>
        <location evidence="1">Endomembrane system</location>
        <topology evidence="1">Multi-pass membrane protein</topology>
    </subcellularLocation>
</comment>
<evidence type="ECO:0000259" key="16">
    <source>
        <dbReference type="Pfam" id="PF00689"/>
    </source>
</evidence>
<keyword evidence="6 15" id="KW-0812">Transmembrane</keyword>
<evidence type="ECO:0000256" key="13">
    <source>
        <dbReference type="ARBA" id="ARBA00023065"/>
    </source>
</evidence>
<dbReference type="Proteomes" id="UP000518266">
    <property type="component" value="Unassembled WGS sequence"/>
</dbReference>
<dbReference type="AlphaFoldDB" id="A0A7J5YNV9"/>
<gene>
    <name evidence="17" type="ORF">F7725_012413</name>
</gene>
<keyword evidence="5" id="KW-0109">Calcium transport</keyword>
<dbReference type="InterPro" id="IPR006068">
    <property type="entry name" value="ATPase_P-typ_cation-transptr_C"/>
</dbReference>
<dbReference type="InterPro" id="IPR001757">
    <property type="entry name" value="P_typ_ATPase"/>
</dbReference>
<organism evidence="17 18">
    <name type="scientific">Dissostichus mawsoni</name>
    <name type="common">Antarctic cod</name>
    <dbReference type="NCBI Taxonomy" id="36200"/>
    <lineage>
        <taxon>Eukaryota</taxon>
        <taxon>Metazoa</taxon>
        <taxon>Chordata</taxon>
        <taxon>Craniata</taxon>
        <taxon>Vertebrata</taxon>
        <taxon>Euteleostomi</taxon>
        <taxon>Actinopterygii</taxon>
        <taxon>Neopterygii</taxon>
        <taxon>Teleostei</taxon>
        <taxon>Neoteleostei</taxon>
        <taxon>Acanthomorphata</taxon>
        <taxon>Eupercaria</taxon>
        <taxon>Perciformes</taxon>
        <taxon>Notothenioidei</taxon>
        <taxon>Nototheniidae</taxon>
        <taxon>Dissostichus</taxon>
    </lineage>
</organism>
<dbReference type="InterPro" id="IPR023214">
    <property type="entry name" value="HAD_sf"/>
</dbReference>
<evidence type="ECO:0000256" key="10">
    <source>
        <dbReference type="ARBA" id="ARBA00022842"/>
    </source>
</evidence>
<evidence type="ECO:0000256" key="8">
    <source>
        <dbReference type="ARBA" id="ARBA00022837"/>
    </source>
</evidence>
<keyword evidence="11" id="KW-1278">Translocase</keyword>
<keyword evidence="13" id="KW-0406">Ion transport</keyword>
<evidence type="ECO:0000256" key="15">
    <source>
        <dbReference type="SAM" id="Phobius"/>
    </source>
</evidence>
<feature type="domain" description="Cation-transporting P-type ATPase C-terminal" evidence="16">
    <location>
        <begin position="171"/>
        <end position="364"/>
    </location>
</feature>
<evidence type="ECO:0000256" key="7">
    <source>
        <dbReference type="ARBA" id="ARBA00022741"/>
    </source>
</evidence>
<evidence type="ECO:0000256" key="9">
    <source>
        <dbReference type="ARBA" id="ARBA00022840"/>
    </source>
</evidence>
<dbReference type="NCBIfam" id="TIGR01494">
    <property type="entry name" value="ATPase_P-type"/>
    <property type="match status" value="1"/>
</dbReference>
<evidence type="ECO:0000313" key="18">
    <source>
        <dbReference type="Proteomes" id="UP000518266"/>
    </source>
</evidence>
<keyword evidence="4" id="KW-0813">Transport</keyword>
<dbReference type="PANTHER" id="PTHR42861">
    <property type="entry name" value="CALCIUM-TRANSPORTING ATPASE"/>
    <property type="match status" value="1"/>
</dbReference>
<dbReference type="SUPFAM" id="SSF81665">
    <property type="entry name" value="Calcium ATPase, transmembrane domain M"/>
    <property type="match status" value="1"/>
</dbReference>
<dbReference type="EMBL" id="JAAKFY010000010">
    <property type="protein sequence ID" value="KAF3850641.1"/>
    <property type="molecule type" value="Genomic_DNA"/>
</dbReference>
<protein>
    <recommendedName>
        <fullName evidence="3">P-type Ca(2+) transporter</fullName>
        <ecNumber evidence="3">7.2.2.10</ecNumber>
    </recommendedName>
</protein>
<keyword evidence="8" id="KW-0106">Calcium</keyword>
<feature type="transmembrane region" description="Helical" evidence="15">
    <location>
        <begin position="308"/>
        <end position="327"/>
    </location>
</feature>
<dbReference type="Pfam" id="PF00689">
    <property type="entry name" value="Cation_ATPase_C"/>
    <property type="match status" value="1"/>
</dbReference>
<dbReference type="InterPro" id="IPR023298">
    <property type="entry name" value="ATPase_P-typ_TM_dom_sf"/>
</dbReference>
<dbReference type="EC" id="7.2.2.10" evidence="3"/>
<comment type="similarity">
    <text evidence="2">Belongs to the cation transport ATPase (P-type) (TC 3.A.3) family. Type IIA subfamily.</text>
</comment>
<name>A0A7J5YNV9_DISMA</name>
<keyword evidence="14 15" id="KW-0472">Membrane</keyword>
<dbReference type="GO" id="GO:0005524">
    <property type="term" value="F:ATP binding"/>
    <property type="evidence" value="ECO:0007669"/>
    <property type="project" value="UniProtKB-KW"/>
</dbReference>
<dbReference type="PRINTS" id="PR00119">
    <property type="entry name" value="CATATPASE"/>
</dbReference>
<dbReference type="Gene3D" id="1.20.1110.10">
    <property type="entry name" value="Calcium-transporting ATPase, transmembrane domain"/>
    <property type="match status" value="1"/>
</dbReference>
<keyword evidence="12 15" id="KW-1133">Transmembrane helix</keyword>
<dbReference type="GO" id="GO:0005388">
    <property type="term" value="F:P-type calcium transporter activity"/>
    <property type="evidence" value="ECO:0007669"/>
    <property type="project" value="UniProtKB-EC"/>
</dbReference>
<keyword evidence="7" id="KW-0547">Nucleotide-binding</keyword>
<proteinExistence type="inferred from homology"/>
<dbReference type="FunFam" id="3.40.50.1000:FF:000005">
    <property type="entry name" value="Calcium-transporting ATPase 1"/>
    <property type="match status" value="1"/>
</dbReference>
<dbReference type="GO" id="GO:0016887">
    <property type="term" value="F:ATP hydrolysis activity"/>
    <property type="evidence" value="ECO:0007669"/>
    <property type="project" value="InterPro"/>
</dbReference>
<dbReference type="SUPFAM" id="SSF56784">
    <property type="entry name" value="HAD-like"/>
    <property type="match status" value="1"/>
</dbReference>
<dbReference type="PRINTS" id="PR00120">
    <property type="entry name" value="HATPASE"/>
</dbReference>
<reference evidence="17 18" key="1">
    <citation type="submission" date="2020-03" db="EMBL/GenBank/DDBJ databases">
        <title>Dissostichus mawsoni Genome sequencing and assembly.</title>
        <authorList>
            <person name="Park H."/>
        </authorList>
    </citation>
    <scope>NUCLEOTIDE SEQUENCE [LARGE SCALE GENOMIC DNA]</scope>
    <source>
        <strain evidence="17">DM0001</strain>
        <tissue evidence="17">Muscle</tissue>
    </source>
</reference>
<evidence type="ECO:0000256" key="2">
    <source>
        <dbReference type="ARBA" id="ARBA00005675"/>
    </source>
</evidence>
<evidence type="ECO:0000256" key="11">
    <source>
        <dbReference type="ARBA" id="ARBA00022967"/>
    </source>
</evidence>
<evidence type="ECO:0000256" key="12">
    <source>
        <dbReference type="ARBA" id="ARBA00022989"/>
    </source>
</evidence>
<dbReference type="Pfam" id="PF00702">
    <property type="entry name" value="Hydrolase"/>
    <property type="match status" value="1"/>
</dbReference>
<comment type="caution">
    <text evidence="17">The sequence shown here is derived from an EMBL/GenBank/DDBJ whole genome shotgun (WGS) entry which is preliminary data.</text>
</comment>
<evidence type="ECO:0000256" key="4">
    <source>
        <dbReference type="ARBA" id="ARBA00022448"/>
    </source>
</evidence>
<evidence type="ECO:0000313" key="17">
    <source>
        <dbReference type="EMBL" id="KAF3850641.1"/>
    </source>
</evidence>
<feature type="transmembrane region" description="Helical" evidence="15">
    <location>
        <begin position="214"/>
        <end position="239"/>
    </location>
</feature>
<dbReference type="GO" id="GO:0012505">
    <property type="term" value="C:endomembrane system"/>
    <property type="evidence" value="ECO:0007669"/>
    <property type="project" value="UniProtKB-SubCell"/>
</dbReference>
<evidence type="ECO:0000256" key="1">
    <source>
        <dbReference type="ARBA" id="ARBA00004127"/>
    </source>
</evidence>
<evidence type="ECO:0000256" key="3">
    <source>
        <dbReference type="ARBA" id="ARBA00012790"/>
    </source>
</evidence>
<keyword evidence="9" id="KW-0067">ATP-binding</keyword>
<keyword evidence="18" id="KW-1185">Reference proteome</keyword>
<dbReference type="GO" id="GO:0016020">
    <property type="term" value="C:membrane"/>
    <property type="evidence" value="ECO:0007669"/>
    <property type="project" value="InterPro"/>
</dbReference>
<evidence type="ECO:0000256" key="5">
    <source>
        <dbReference type="ARBA" id="ARBA00022568"/>
    </source>
</evidence>
<dbReference type="OrthoDB" id="3352408at2759"/>
<keyword evidence="10" id="KW-0460">Magnesium</keyword>
<evidence type="ECO:0000256" key="6">
    <source>
        <dbReference type="ARBA" id="ARBA00022692"/>
    </source>
</evidence>
<dbReference type="InterPro" id="IPR036412">
    <property type="entry name" value="HAD-like_sf"/>
</dbReference>
<evidence type="ECO:0000256" key="14">
    <source>
        <dbReference type="ARBA" id="ARBA00023136"/>
    </source>
</evidence>
<feature type="transmembrane region" description="Helical" evidence="15">
    <location>
        <begin position="385"/>
        <end position="409"/>
    </location>
</feature>
<dbReference type="Gene3D" id="3.40.50.1000">
    <property type="entry name" value="HAD superfamily/HAD-like"/>
    <property type="match status" value="1"/>
</dbReference>
<dbReference type="FunFam" id="1.20.1110.10:FF:000065">
    <property type="entry name" value="Sarcoplasmic/endoplasmic reticulum calcium ATPase 1"/>
    <property type="match status" value="1"/>
</dbReference>
<accession>A0A7J5YNV9</accession>